<name>A0A5N6K7Z7_MONLA</name>
<accession>A0A5N6K7Z7</accession>
<protein>
    <submittedName>
        <fullName evidence="1">Uncharacterized protein</fullName>
    </submittedName>
</protein>
<keyword evidence="2" id="KW-1185">Reference proteome</keyword>
<evidence type="ECO:0000313" key="1">
    <source>
        <dbReference type="EMBL" id="KAB8298846.1"/>
    </source>
</evidence>
<gene>
    <name evidence="1" type="ORF">EYC80_001007</name>
</gene>
<dbReference type="Proteomes" id="UP000326757">
    <property type="component" value="Unassembled WGS sequence"/>
</dbReference>
<proteinExistence type="predicted"/>
<dbReference type="EMBL" id="VIGI01000006">
    <property type="protein sequence ID" value="KAB8298846.1"/>
    <property type="molecule type" value="Genomic_DNA"/>
</dbReference>
<sequence length="114" mass="13011">MSSFNATPRAIFHYNSPRQPCQLNPHPTPASYITHTKYIIHPTPTRHTHPPSTHKSQNQIKCVHIISMSNLQFLPSMLTFLMPYETSPDQADIFTCLKPCLSHVLILYVPPPFC</sequence>
<evidence type="ECO:0000313" key="2">
    <source>
        <dbReference type="Proteomes" id="UP000326757"/>
    </source>
</evidence>
<organism evidence="1 2">
    <name type="scientific">Monilinia laxa</name>
    <name type="common">Brown rot fungus</name>
    <name type="synonym">Sclerotinia laxa</name>
    <dbReference type="NCBI Taxonomy" id="61186"/>
    <lineage>
        <taxon>Eukaryota</taxon>
        <taxon>Fungi</taxon>
        <taxon>Dikarya</taxon>
        <taxon>Ascomycota</taxon>
        <taxon>Pezizomycotina</taxon>
        <taxon>Leotiomycetes</taxon>
        <taxon>Helotiales</taxon>
        <taxon>Sclerotiniaceae</taxon>
        <taxon>Monilinia</taxon>
    </lineage>
</organism>
<dbReference type="AlphaFoldDB" id="A0A5N6K7Z7"/>
<reference evidence="1 2" key="1">
    <citation type="submission" date="2019-06" db="EMBL/GenBank/DDBJ databases">
        <title>Genome Sequence of the Brown Rot Fungal Pathogen Monilinia laxa.</title>
        <authorList>
            <person name="De Miccolis Angelini R.M."/>
            <person name="Landi L."/>
            <person name="Abate D."/>
            <person name="Pollastro S."/>
            <person name="Romanazzi G."/>
            <person name="Faretra F."/>
        </authorList>
    </citation>
    <scope>NUCLEOTIDE SEQUENCE [LARGE SCALE GENOMIC DNA]</scope>
    <source>
        <strain evidence="1 2">Mlax316</strain>
    </source>
</reference>
<comment type="caution">
    <text evidence="1">The sequence shown here is derived from an EMBL/GenBank/DDBJ whole genome shotgun (WGS) entry which is preliminary data.</text>
</comment>